<dbReference type="Proteomes" id="UP000751190">
    <property type="component" value="Unassembled WGS sequence"/>
</dbReference>
<dbReference type="AlphaFoldDB" id="A0A8J5XND8"/>
<feature type="compositionally biased region" description="Acidic residues" evidence="2">
    <location>
        <begin position="256"/>
        <end position="276"/>
    </location>
</feature>
<proteinExistence type="predicted"/>
<name>A0A8J5XND8_DIALT</name>
<evidence type="ECO:0000313" key="4">
    <source>
        <dbReference type="Proteomes" id="UP000751190"/>
    </source>
</evidence>
<dbReference type="OMA" id="PSATMIK"/>
<accession>A0A8J5XND8</accession>
<sequence>MPLFGPLPTGALATPQSAFGQVVAVRSLLAEASAPLRTAMAPPPPRPALVSAAPTLPGWATAPSAKRADACAHAQARAPSAFDVIQASQVVRDERRNFSVLALRLKAAHAEELSAAHGAAAGHAAARRAAEAAAEALRVELEAARLSAAALEPELAAARERATAAERHAAALSTECGELRRRAADAEARYATGNNMVQEFLREADWLCDAELQARAQSAGTDGGRGSSAPPPVRPQPTAQATPAPPAHRTGAAGAEEAEGASEDEDESEGDGEGEGEGQGQGQGEGEVAEDGDADADEGPAAHSVPTAAAATTRSGRHLLVASPPSGGVPAVLERARGGARRARDELRGPGPDDPRAEGALGALSGAVCRASAGTSAAETLSSARAGRTRAGAGAAVDDEQKRQGTPSRGSRRTSSPRRQSPTTSASRPSREQPARRARAPPQIGAEAPRAAAATASARRTGRVRAAARASASDARSRAPSSEDLTASSERKRARRKRDVD</sequence>
<protein>
    <submittedName>
        <fullName evidence="3">Uncharacterized protein</fullName>
    </submittedName>
</protein>
<keyword evidence="4" id="KW-1185">Reference proteome</keyword>
<reference evidence="3" key="1">
    <citation type="submission" date="2021-05" db="EMBL/GenBank/DDBJ databases">
        <title>The genome of the haptophyte Pavlova lutheri (Diacronema luteri, Pavlovales) - a model for lipid biosynthesis in eukaryotic algae.</title>
        <authorList>
            <person name="Hulatt C.J."/>
            <person name="Posewitz M.C."/>
        </authorList>
    </citation>
    <scope>NUCLEOTIDE SEQUENCE</scope>
    <source>
        <strain evidence="3">NIVA-4/92</strain>
    </source>
</reference>
<evidence type="ECO:0000256" key="1">
    <source>
        <dbReference type="SAM" id="Coils"/>
    </source>
</evidence>
<feature type="compositionally biased region" description="Polar residues" evidence="2">
    <location>
        <begin position="373"/>
        <end position="383"/>
    </location>
</feature>
<evidence type="ECO:0000313" key="3">
    <source>
        <dbReference type="EMBL" id="KAG8465420.1"/>
    </source>
</evidence>
<organism evidence="3 4">
    <name type="scientific">Diacronema lutheri</name>
    <name type="common">Unicellular marine alga</name>
    <name type="synonym">Monochrysis lutheri</name>
    <dbReference type="NCBI Taxonomy" id="2081491"/>
    <lineage>
        <taxon>Eukaryota</taxon>
        <taxon>Haptista</taxon>
        <taxon>Haptophyta</taxon>
        <taxon>Pavlovophyceae</taxon>
        <taxon>Pavlovales</taxon>
        <taxon>Pavlovaceae</taxon>
        <taxon>Diacronema</taxon>
    </lineage>
</organism>
<feature type="compositionally biased region" description="Low complexity" evidence="2">
    <location>
        <begin position="384"/>
        <end position="396"/>
    </location>
</feature>
<evidence type="ECO:0000256" key="2">
    <source>
        <dbReference type="SAM" id="MobiDB-lite"/>
    </source>
</evidence>
<dbReference type="EMBL" id="JAGTXO010000010">
    <property type="protein sequence ID" value="KAG8465420.1"/>
    <property type="molecule type" value="Genomic_DNA"/>
</dbReference>
<gene>
    <name evidence="3" type="ORF">KFE25_002727</name>
</gene>
<feature type="coiled-coil region" evidence="1">
    <location>
        <begin position="127"/>
        <end position="189"/>
    </location>
</feature>
<feature type="compositionally biased region" description="Basic residues" evidence="2">
    <location>
        <begin position="492"/>
        <end position="501"/>
    </location>
</feature>
<keyword evidence="1" id="KW-0175">Coiled coil</keyword>
<feature type="compositionally biased region" description="Acidic residues" evidence="2">
    <location>
        <begin position="287"/>
        <end position="298"/>
    </location>
</feature>
<comment type="caution">
    <text evidence="3">The sequence shown here is derived from an EMBL/GenBank/DDBJ whole genome shotgun (WGS) entry which is preliminary data.</text>
</comment>
<feature type="compositionally biased region" description="Basic and acidic residues" evidence="2">
    <location>
        <begin position="334"/>
        <end position="357"/>
    </location>
</feature>
<feature type="compositionally biased region" description="Low complexity" evidence="2">
    <location>
        <begin position="417"/>
        <end position="428"/>
    </location>
</feature>
<feature type="region of interest" description="Disordered" evidence="2">
    <location>
        <begin position="215"/>
        <end position="501"/>
    </location>
</feature>
<feature type="compositionally biased region" description="Low complexity" evidence="2">
    <location>
        <begin position="440"/>
        <end position="488"/>
    </location>
</feature>